<dbReference type="Gene3D" id="1.20.5.3310">
    <property type="match status" value="1"/>
</dbReference>
<comment type="subcellular location">
    <subcellularLocation>
        <location evidence="10">Cell membrane</location>
        <topology evidence="10">Single-pass membrane protein</topology>
    </subcellularLocation>
    <subcellularLocation>
        <location evidence="1">Membrane</location>
        <topology evidence="1">Single-pass membrane protein</topology>
    </subcellularLocation>
</comment>
<evidence type="ECO:0000256" key="1">
    <source>
        <dbReference type="ARBA" id="ARBA00004167"/>
    </source>
</evidence>
<feature type="region of interest" description="Disordered" evidence="11">
    <location>
        <begin position="112"/>
        <end position="140"/>
    </location>
</feature>
<feature type="region of interest" description="Disordered" evidence="11">
    <location>
        <begin position="177"/>
        <end position="199"/>
    </location>
</feature>
<dbReference type="EMBL" id="NEVM01000001">
    <property type="protein sequence ID" value="OZI36887.1"/>
    <property type="molecule type" value="Genomic_DNA"/>
</dbReference>
<dbReference type="PRINTS" id="PR01506">
    <property type="entry name" value="TATBPROTEIN"/>
</dbReference>
<evidence type="ECO:0000256" key="11">
    <source>
        <dbReference type="SAM" id="MobiDB-lite"/>
    </source>
</evidence>
<keyword evidence="3 10" id="KW-1003">Cell membrane</keyword>
<gene>
    <name evidence="10" type="primary">tatB</name>
    <name evidence="12" type="ORF">CAL29_00100</name>
</gene>
<evidence type="ECO:0000256" key="9">
    <source>
        <dbReference type="ARBA" id="ARBA00023136"/>
    </source>
</evidence>
<evidence type="ECO:0000256" key="8">
    <source>
        <dbReference type="ARBA" id="ARBA00023010"/>
    </source>
</evidence>
<accession>A0A261SIQ9</accession>
<dbReference type="NCBIfam" id="TIGR01410">
    <property type="entry name" value="tatB"/>
    <property type="match status" value="1"/>
</dbReference>
<comment type="subunit">
    <text evidence="10">The Tat system comprises two distinct complexes: a TatABC complex, containing multiple copies of TatA, TatB and TatC subunits, and a separate TatA complex, containing only TatA subunits. Substrates initially bind to the TatABC complex, which probably triggers association of the separate TatA complex to form the active translocon.</text>
</comment>
<reference evidence="13" key="1">
    <citation type="submission" date="2017-05" db="EMBL/GenBank/DDBJ databases">
        <title>Complete and WGS of Bordetella genogroups.</title>
        <authorList>
            <person name="Spilker T."/>
            <person name="Lipuma J."/>
        </authorList>
    </citation>
    <scope>NUCLEOTIDE SEQUENCE [LARGE SCALE GENOMIC DNA]</scope>
    <source>
        <strain evidence="13">AU16122</strain>
    </source>
</reference>
<comment type="caution">
    <text evidence="12">The sequence shown here is derived from an EMBL/GenBank/DDBJ whole genome shotgun (WGS) entry which is preliminary data.</text>
</comment>
<dbReference type="Pfam" id="PF02416">
    <property type="entry name" value="TatA_B_E"/>
    <property type="match status" value="1"/>
</dbReference>
<proteinExistence type="inferred from homology"/>
<evidence type="ECO:0000256" key="4">
    <source>
        <dbReference type="ARBA" id="ARBA00022519"/>
    </source>
</evidence>
<keyword evidence="5 10" id="KW-0812">Transmembrane</keyword>
<dbReference type="HAMAP" id="MF_00237">
    <property type="entry name" value="TatB"/>
    <property type="match status" value="1"/>
</dbReference>
<keyword evidence="8 10" id="KW-0811">Translocation</keyword>
<name>A0A261SIQ9_9BORD</name>
<feature type="compositionally biased region" description="Low complexity" evidence="11">
    <location>
        <begin position="119"/>
        <end position="140"/>
    </location>
</feature>
<evidence type="ECO:0000256" key="7">
    <source>
        <dbReference type="ARBA" id="ARBA00022989"/>
    </source>
</evidence>
<comment type="function">
    <text evidence="10">Part of the twin-arginine translocation (Tat) system that transports large folded proteins containing a characteristic twin-arginine motif in their signal peptide across membranes. Together with TatC, TatB is part of a receptor directly interacting with Tat signal peptides. TatB may form an oligomeric binding site that transiently accommodates folded Tat precursor proteins before their translocation.</text>
</comment>
<dbReference type="GO" id="GO:0008320">
    <property type="term" value="F:protein transmembrane transporter activity"/>
    <property type="evidence" value="ECO:0007669"/>
    <property type="project" value="UniProtKB-UniRule"/>
</dbReference>
<dbReference type="GO" id="GO:0043953">
    <property type="term" value="P:protein transport by the Tat complex"/>
    <property type="evidence" value="ECO:0007669"/>
    <property type="project" value="UniProtKB-UniRule"/>
</dbReference>
<evidence type="ECO:0000256" key="10">
    <source>
        <dbReference type="HAMAP-Rule" id="MF_00237"/>
    </source>
</evidence>
<comment type="similarity">
    <text evidence="10">Belongs to the TatB family.</text>
</comment>
<dbReference type="PANTHER" id="PTHR33162:SF1">
    <property type="entry name" value="SEC-INDEPENDENT PROTEIN TRANSLOCASE PROTEIN TATA, CHLOROPLASTIC"/>
    <property type="match status" value="1"/>
</dbReference>
<evidence type="ECO:0000256" key="6">
    <source>
        <dbReference type="ARBA" id="ARBA00022927"/>
    </source>
</evidence>
<feature type="compositionally biased region" description="Pro residues" evidence="11">
    <location>
        <begin position="179"/>
        <end position="199"/>
    </location>
</feature>
<keyword evidence="7 10" id="KW-1133">Transmembrane helix</keyword>
<evidence type="ECO:0000256" key="5">
    <source>
        <dbReference type="ARBA" id="ARBA00022692"/>
    </source>
</evidence>
<protein>
    <recommendedName>
        <fullName evidence="10">Sec-independent protein translocase protein TatB</fullName>
    </recommendedName>
</protein>
<dbReference type="Proteomes" id="UP000216020">
    <property type="component" value="Unassembled WGS sequence"/>
</dbReference>
<dbReference type="GO" id="GO:0033281">
    <property type="term" value="C:TAT protein transport complex"/>
    <property type="evidence" value="ECO:0007669"/>
    <property type="project" value="UniProtKB-UniRule"/>
</dbReference>
<keyword evidence="13" id="KW-1185">Reference proteome</keyword>
<keyword evidence="2 10" id="KW-0813">Transport</keyword>
<dbReference type="InterPro" id="IPR003369">
    <property type="entry name" value="TatA/B/E"/>
</dbReference>
<keyword evidence="4" id="KW-0997">Cell inner membrane</keyword>
<evidence type="ECO:0000256" key="3">
    <source>
        <dbReference type="ARBA" id="ARBA00022475"/>
    </source>
</evidence>
<organism evidence="12 13">
    <name type="scientific">Bordetella genomosp. 10</name>
    <dbReference type="NCBI Taxonomy" id="1416804"/>
    <lineage>
        <taxon>Bacteria</taxon>
        <taxon>Pseudomonadati</taxon>
        <taxon>Pseudomonadota</taxon>
        <taxon>Betaproteobacteria</taxon>
        <taxon>Burkholderiales</taxon>
        <taxon>Alcaligenaceae</taxon>
        <taxon>Bordetella</taxon>
    </lineage>
</organism>
<keyword evidence="6 10" id="KW-0653">Protein transport</keyword>
<dbReference type="PANTHER" id="PTHR33162">
    <property type="entry name" value="SEC-INDEPENDENT PROTEIN TRANSLOCASE PROTEIN TATA, CHLOROPLASTIC"/>
    <property type="match status" value="1"/>
</dbReference>
<evidence type="ECO:0000313" key="13">
    <source>
        <dbReference type="Proteomes" id="UP000216020"/>
    </source>
</evidence>
<evidence type="ECO:0000256" key="2">
    <source>
        <dbReference type="ARBA" id="ARBA00022448"/>
    </source>
</evidence>
<dbReference type="AlphaFoldDB" id="A0A261SIQ9"/>
<sequence>MFDMSMGELVVIGVIALIVIGPERLPKVARTVGHLLGRAQRYVNDVKSDIRREIELDELRKFKSEMEDAAQTVHTSLRDTTESLRAPAEALRQELDDAAKAASGALSLSTPVVDENGLPAHPETAPAEAGAGPTAEATVAAAAETPSLTIPAESVAAPAPAASEAAAAAEAVLHGVPAPSVPAPAKPAAPTQPPTGTPT</sequence>
<dbReference type="InterPro" id="IPR018448">
    <property type="entry name" value="TatB"/>
</dbReference>
<keyword evidence="9 10" id="KW-0472">Membrane</keyword>
<dbReference type="OrthoDB" id="9816005at2"/>
<evidence type="ECO:0000313" key="12">
    <source>
        <dbReference type="EMBL" id="OZI36887.1"/>
    </source>
</evidence>